<protein>
    <recommendedName>
        <fullName evidence="2">F-box domain-containing protein</fullName>
    </recommendedName>
</protein>
<feature type="compositionally biased region" description="Basic residues" evidence="1">
    <location>
        <begin position="1"/>
        <end position="11"/>
    </location>
</feature>
<reference evidence="3" key="1">
    <citation type="submission" date="2022-06" db="EMBL/GenBank/DDBJ databases">
        <title>Genome Sequence of Candolleomyces eurysporus.</title>
        <authorList>
            <person name="Buettner E."/>
        </authorList>
    </citation>
    <scope>NUCLEOTIDE SEQUENCE</scope>
    <source>
        <strain evidence="3">VTCC 930004</strain>
    </source>
</reference>
<name>A0A9W8J518_9AGAR</name>
<evidence type="ECO:0000259" key="2">
    <source>
        <dbReference type="PROSITE" id="PS50181"/>
    </source>
</evidence>
<feature type="compositionally biased region" description="Low complexity" evidence="1">
    <location>
        <begin position="23"/>
        <end position="42"/>
    </location>
</feature>
<feature type="region of interest" description="Disordered" evidence="1">
    <location>
        <begin position="402"/>
        <end position="445"/>
    </location>
</feature>
<gene>
    <name evidence="3" type="ORF">H1R20_g10985</name>
</gene>
<dbReference type="AlphaFoldDB" id="A0A9W8J518"/>
<feature type="compositionally biased region" description="Basic and acidic residues" evidence="1">
    <location>
        <begin position="414"/>
        <end position="423"/>
    </location>
</feature>
<dbReference type="InterPro" id="IPR001810">
    <property type="entry name" value="F-box_dom"/>
</dbReference>
<proteinExistence type="predicted"/>
<dbReference type="Proteomes" id="UP001140091">
    <property type="component" value="Unassembled WGS sequence"/>
</dbReference>
<feature type="region of interest" description="Disordered" evidence="1">
    <location>
        <begin position="1"/>
        <end position="47"/>
    </location>
</feature>
<feature type="compositionally biased region" description="Polar residues" evidence="1">
    <location>
        <begin position="425"/>
        <end position="434"/>
    </location>
</feature>
<evidence type="ECO:0000313" key="4">
    <source>
        <dbReference type="Proteomes" id="UP001140091"/>
    </source>
</evidence>
<keyword evidence="4" id="KW-1185">Reference proteome</keyword>
<feature type="region of interest" description="Disordered" evidence="1">
    <location>
        <begin position="76"/>
        <end position="131"/>
    </location>
</feature>
<dbReference type="PROSITE" id="PS50181">
    <property type="entry name" value="FBOX"/>
    <property type="match status" value="1"/>
</dbReference>
<feature type="compositionally biased region" description="Low complexity" evidence="1">
    <location>
        <begin position="117"/>
        <end position="129"/>
    </location>
</feature>
<comment type="caution">
    <text evidence="3">The sequence shown here is derived from an EMBL/GenBank/DDBJ whole genome shotgun (WGS) entry which is preliminary data.</text>
</comment>
<feature type="compositionally biased region" description="Polar residues" evidence="1">
    <location>
        <begin position="404"/>
        <end position="413"/>
    </location>
</feature>
<feature type="compositionally biased region" description="Low complexity" evidence="1">
    <location>
        <begin position="90"/>
        <end position="104"/>
    </location>
</feature>
<feature type="non-terminal residue" evidence="3">
    <location>
        <position position="483"/>
    </location>
</feature>
<feature type="compositionally biased region" description="Acidic residues" evidence="1">
    <location>
        <begin position="107"/>
        <end position="116"/>
    </location>
</feature>
<evidence type="ECO:0000256" key="1">
    <source>
        <dbReference type="SAM" id="MobiDB-lite"/>
    </source>
</evidence>
<organism evidence="3 4">
    <name type="scientific">Candolleomyces eurysporus</name>
    <dbReference type="NCBI Taxonomy" id="2828524"/>
    <lineage>
        <taxon>Eukaryota</taxon>
        <taxon>Fungi</taxon>
        <taxon>Dikarya</taxon>
        <taxon>Basidiomycota</taxon>
        <taxon>Agaricomycotina</taxon>
        <taxon>Agaricomycetes</taxon>
        <taxon>Agaricomycetidae</taxon>
        <taxon>Agaricales</taxon>
        <taxon>Agaricineae</taxon>
        <taxon>Psathyrellaceae</taxon>
        <taxon>Candolleomyces</taxon>
    </lineage>
</organism>
<feature type="domain" description="F-box" evidence="2">
    <location>
        <begin position="47"/>
        <end position="67"/>
    </location>
</feature>
<dbReference type="OrthoDB" id="3251070at2759"/>
<evidence type="ECO:0000313" key="3">
    <source>
        <dbReference type="EMBL" id="KAJ2926113.1"/>
    </source>
</evidence>
<sequence>MPRTRAAKKARRDVDSGADSTLTATSQAKDSSSSSTATTSGAGSNGEFKLLELPSEILLEILSYFEPPLPLDTGEKVDNILYPNPDSEDTTTTTTAPAADTSTSDSDRDDDNDDGNSDSNDGGNGNPSTVTPAVTETYVYNEQHFLPGSSFARTDAFRALSQTCVAWRDSFWPMIWEDVELGSALRDGRGAWYKKLAQGLIRKAKGILEDEEVAKRVKRIRVVVTRCEISTVLPTLASCLGACTNLTTINIYWAHSEITGQFEIAFIRVTLPSVDTVVLPTWAHPVLRSCPNVKRVVCNDGDASRLITAVKEKCKEVEVFEGIPWVWREDWLVKRLVSAVPKLREVRFEGSLSDRQLQLLSACKDLRLVQISSKCSEREEIEEKMRSTIDVLKNVMRPDMYPLPNSSVSSGAQTDKKGKEKAKATRTSQRSQPSRKAKEAQSGVEKTKAKGQCVIIIKHSGYRTRWKKNGVESVSLWAETIHV</sequence>
<accession>A0A9W8J518</accession>
<dbReference type="EMBL" id="JANBPK010001082">
    <property type="protein sequence ID" value="KAJ2926113.1"/>
    <property type="molecule type" value="Genomic_DNA"/>
</dbReference>